<dbReference type="Gene3D" id="3.40.30.10">
    <property type="entry name" value="Glutaredoxin"/>
    <property type="match status" value="1"/>
</dbReference>
<protein>
    <recommendedName>
        <fullName evidence="5">Glutathione S-transferase omega</fullName>
        <shortName evidence="5">GSTO</shortName>
        <ecNumber evidence="5">1.20.4.2</ecNumber>
        <ecNumber evidence="5">1.8.5.1</ecNumber>
        <ecNumber evidence="5">2.5.1.18</ecNumber>
    </recommendedName>
    <alternativeName>
        <fullName evidence="5">Glutathione-dependent dehydroascorbate reductase</fullName>
    </alternativeName>
    <alternativeName>
        <fullName evidence="5">Monomethylarsonic acid reductase</fullName>
    </alternativeName>
</protein>
<keyword evidence="5" id="KW-0808">Transferase</keyword>
<keyword evidence="9" id="KW-1185">Reference proteome</keyword>
<evidence type="ECO:0000313" key="8">
    <source>
        <dbReference type="EMBL" id="GFR70611.1"/>
    </source>
</evidence>
<dbReference type="InterPro" id="IPR004045">
    <property type="entry name" value="Glutathione_S-Trfase_N"/>
</dbReference>
<dbReference type="SUPFAM" id="SSF47616">
    <property type="entry name" value="GST C-terminal domain-like"/>
    <property type="match status" value="1"/>
</dbReference>
<dbReference type="InterPro" id="IPR010987">
    <property type="entry name" value="Glutathione-S-Trfase_C-like"/>
</dbReference>
<dbReference type="GO" id="GO:0050610">
    <property type="term" value="F:methylarsonate reductase activity"/>
    <property type="evidence" value="ECO:0007669"/>
    <property type="project" value="UniProtKB-UniRule"/>
</dbReference>
<comment type="catalytic activity">
    <reaction evidence="4 5">
        <text>L-dehydroascorbate + 2 glutathione = glutathione disulfide + L-ascorbate</text>
        <dbReference type="Rhea" id="RHEA:24424"/>
        <dbReference type="ChEBI" id="CHEBI:38290"/>
        <dbReference type="ChEBI" id="CHEBI:57925"/>
        <dbReference type="ChEBI" id="CHEBI:58297"/>
        <dbReference type="ChEBI" id="CHEBI:58539"/>
        <dbReference type="EC" id="1.8.5.1"/>
    </reaction>
</comment>
<evidence type="ECO:0000259" key="6">
    <source>
        <dbReference type="PROSITE" id="PS50404"/>
    </source>
</evidence>
<keyword evidence="2 5" id="KW-0560">Oxidoreductase</keyword>
<evidence type="ECO:0000256" key="1">
    <source>
        <dbReference type="ARBA" id="ARBA00011067"/>
    </source>
</evidence>
<dbReference type="InterPro" id="IPR050983">
    <property type="entry name" value="GST_Omega/HSP26"/>
</dbReference>
<gene>
    <name evidence="8" type="ORF">ElyMa_005657300</name>
</gene>
<dbReference type="PROSITE" id="PS51354">
    <property type="entry name" value="GLUTAREDOXIN_2"/>
    <property type="match status" value="1"/>
</dbReference>
<dbReference type="GO" id="GO:0006749">
    <property type="term" value="P:glutathione metabolic process"/>
    <property type="evidence" value="ECO:0007669"/>
    <property type="project" value="UniProtKB-UniRule"/>
</dbReference>
<dbReference type="EC" id="2.5.1.18" evidence="5"/>
<feature type="domain" description="GST N-terminal" evidence="6">
    <location>
        <begin position="18"/>
        <end position="96"/>
    </location>
</feature>
<comment type="catalytic activity">
    <reaction evidence="5">
        <text>RX + glutathione = an S-substituted glutathione + a halide anion + H(+)</text>
        <dbReference type="Rhea" id="RHEA:16437"/>
        <dbReference type="ChEBI" id="CHEBI:15378"/>
        <dbReference type="ChEBI" id="CHEBI:16042"/>
        <dbReference type="ChEBI" id="CHEBI:17792"/>
        <dbReference type="ChEBI" id="CHEBI:57925"/>
        <dbReference type="ChEBI" id="CHEBI:90779"/>
        <dbReference type="EC" id="2.5.1.18"/>
    </reaction>
</comment>
<dbReference type="Pfam" id="PF13409">
    <property type="entry name" value="GST_N_2"/>
    <property type="match status" value="1"/>
</dbReference>
<dbReference type="PANTHER" id="PTHR43968:SF6">
    <property type="entry name" value="GLUTATHIONE S-TRANSFERASE OMEGA"/>
    <property type="match status" value="1"/>
</dbReference>
<evidence type="ECO:0000256" key="2">
    <source>
        <dbReference type="ARBA" id="ARBA00023002"/>
    </source>
</evidence>
<evidence type="ECO:0000256" key="3">
    <source>
        <dbReference type="ARBA" id="ARBA00048353"/>
    </source>
</evidence>
<sequence length="245" mass="28296">MTQKAYTQGSTFPPTKPDVLRIYSMRFCPYSHRARLVLNHKKIPFEVVNINLKSKPDWYLAINPLGTVPALQIDDKVITDSVAAAEWLDDVYTESRLQPSDPYRRALDRVLLEYISKFYGSFRDALKSTDPTTLQTNIEETKKHLQFYEEKLKARGEGPFFGGSKPCMFDLLFWPMVERFPVLAVMKESPTANIDADKFPTFTAWVQAMKELPELKATGFDTDSYVAFFRGYLKETPDYNLFLKE</sequence>
<evidence type="ECO:0000259" key="7">
    <source>
        <dbReference type="PROSITE" id="PS50405"/>
    </source>
</evidence>
<dbReference type="EMBL" id="BMAT01011332">
    <property type="protein sequence ID" value="GFR70611.1"/>
    <property type="molecule type" value="Genomic_DNA"/>
</dbReference>
<dbReference type="Pfam" id="PF14497">
    <property type="entry name" value="GST_C_3"/>
    <property type="match status" value="1"/>
</dbReference>
<dbReference type="SFLD" id="SFLDS00019">
    <property type="entry name" value="Glutathione_Transferase_(cytos"/>
    <property type="match status" value="1"/>
</dbReference>
<dbReference type="InterPro" id="IPR036249">
    <property type="entry name" value="Thioredoxin-like_sf"/>
</dbReference>
<dbReference type="Proteomes" id="UP000762676">
    <property type="component" value="Unassembled WGS sequence"/>
</dbReference>
<comment type="catalytic activity">
    <reaction evidence="3 5">
        <text>methylarsonate + 2 glutathione + H(+) = methylarsonous acid + glutathione disulfide + H2O</text>
        <dbReference type="Rhea" id="RHEA:15969"/>
        <dbReference type="ChEBI" id="CHEBI:15377"/>
        <dbReference type="ChEBI" id="CHEBI:15378"/>
        <dbReference type="ChEBI" id="CHEBI:17826"/>
        <dbReference type="ChEBI" id="CHEBI:33409"/>
        <dbReference type="ChEBI" id="CHEBI:57925"/>
        <dbReference type="ChEBI" id="CHEBI:58297"/>
        <dbReference type="EC" id="1.20.4.2"/>
    </reaction>
</comment>
<dbReference type="InterPro" id="IPR036282">
    <property type="entry name" value="Glutathione-S-Trfase_C_sf"/>
</dbReference>
<dbReference type="EC" id="1.8.5.1" evidence="5"/>
<organism evidence="8 9">
    <name type="scientific">Elysia marginata</name>
    <dbReference type="NCBI Taxonomy" id="1093978"/>
    <lineage>
        <taxon>Eukaryota</taxon>
        <taxon>Metazoa</taxon>
        <taxon>Spiralia</taxon>
        <taxon>Lophotrochozoa</taxon>
        <taxon>Mollusca</taxon>
        <taxon>Gastropoda</taxon>
        <taxon>Heterobranchia</taxon>
        <taxon>Euthyneura</taxon>
        <taxon>Panpulmonata</taxon>
        <taxon>Sacoglossa</taxon>
        <taxon>Placobranchoidea</taxon>
        <taxon>Plakobranchidae</taxon>
        <taxon>Elysia</taxon>
    </lineage>
</organism>
<evidence type="ECO:0000256" key="5">
    <source>
        <dbReference type="RuleBase" id="RU368071"/>
    </source>
</evidence>
<dbReference type="GO" id="GO:0004364">
    <property type="term" value="F:glutathione transferase activity"/>
    <property type="evidence" value="ECO:0007669"/>
    <property type="project" value="UniProtKB-UniRule"/>
</dbReference>
<dbReference type="PANTHER" id="PTHR43968">
    <property type="match status" value="1"/>
</dbReference>
<dbReference type="EC" id="1.20.4.2" evidence="5"/>
<evidence type="ECO:0000256" key="4">
    <source>
        <dbReference type="ARBA" id="ARBA00049544"/>
    </source>
</evidence>
<dbReference type="Gene3D" id="1.20.1050.10">
    <property type="match status" value="1"/>
</dbReference>
<dbReference type="FunFam" id="3.40.30.10:FF:000123">
    <property type="entry name" value="Glutathione transferase o1"/>
    <property type="match status" value="1"/>
</dbReference>
<dbReference type="PROSITE" id="PS50405">
    <property type="entry name" value="GST_CTER"/>
    <property type="match status" value="1"/>
</dbReference>
<reference evidence="8 9" key="1">
    <citation type="journal article" date="2021" name="Elife">
        <title>Chloroplast acquisition without the gene transfer in kleptoplastic sea slugs, Plakobranchus ocellatus.</title>
        <authorList>
            <person name="Maeda T."/>
            <person name="Takahashi S."/>
            <person name="Yoshida T."/>
            <person name="Shimamura S."/>
            <person name="Takaki Y."/>
            <person name="Nagai Y."/>
            <person name="Toyoda A."/>
            <person name="Suzuki Y."/>
            <person name="Arimoto A."/>
            <person name="Ishii H."/>
            <person name="Satoh N."/>
            <person name="Nishiyama T."/>
            <person name="Hasebe M."/>
            <person name="Maruyama T."/>
            <person name="Minagawa J."/>
            <person name="Obokata J."/>
            <person name="Shigenobu S."/>
        </authorList>
    </citation>
    <scope>NUCLEOTIDE SEQUENCE [LARGE SCALE GENOMIC DNA]</scope>
</reference>
<dbReference type="SFLD" id="SFLDG00358">
    <property type="entry name" value="Main_(cytGST)"/>
    <property type="match status" value="1"/>
</dbReference>
<dbReference type="FunFam" id="1.20.1050.10:FF:000009">
    <property type="entry name" value="Glutathione S-transferase omega-1"/>
    <property type="match status" value="1"/>
</dbReference>
<dbReference type="PRINTS" id="PR01625">
    <property type="entry name" value="GSTRNSFRASEO"/>
</dbReference>
<dbReference type="AlphaFoldDB" id="A0AAV4FE07"/>
<feature type="domain" description="GST C-terminal" evidence="7">
    <location>
        <begin position="101"/>
        <end position="228"/>
    </location>
</feature>
<dbReference type="SUPFAM" id="SSF52833">
    <property type="entry name" value="Thioredoxin-like"/>
    <property type="match status" value="1"/>
</dbReference>
<name>A0AAV4FE07_9GAST</name>
<proteinExistence type="inferred from homology"/>
<dbReference type="GO" id="GO:0045174">
    <property type="term" value="F:glutathione dehydrogenase (ascorbate) activity"/>
    <property type="evidence" value="ECO:0007669"/>
    <property type="project" value="UniProtKB-UniRule"/>
</dbReference>
<evidence type="ECO:0000313" key="9">
    <source>
        <dbReference type="Proteomes" id="UP000762676"/>
    </source>
</evidence>
<dbReference type="InterPro" id="IPR004046">
    <property type="entry name" value="GST_C"/>
</dbReference>
<dbReference type="PROSITE" id="PS50404">
    <property type="entry name" value="GST_NTER"/>
    <property type="match status" value="1"/>
</dbReference>
<comment type="similarity">
    <text evidence="1 5">Belongs to the GST superfamily. Omega family.</text>
</comment>
<accession>A0AAV4FE07</accession>
<dbReference type="InterPro" id="IPR005442">
    <property type="entry name" value="GST_omega"/>
</dbReference>
<dbReference type="InterPro" id="IPR040079">
    <property type="entry name" value="Glutathione_S-Trfase"/>
</dbReference>
<dbReference type="GO" id="GO:0005737">
    <property type="term" value="C:cytoplasm"/>
    <property type="evidence" value="ECO:0007669"/>
    <property type="project" value="InterPro"/>
</dbReference>
<comment type="function">
    <text evidence="5">Exhibits glutathione-dependent thiol transferase activity. Has high dehydroascorbate reductase activity and may contribute to the recycling of ascorbic acid. Participates in the biotransformation of inorganic arsenic and reduces monomethylarsonic acid (MMA).</text>
</comment>
<comment type="caution">
    <text evidence="8">The sequence shown here is derived from an EMBL/GenBank/DDBJ whole genome shotgun (WGS) entry which is preliminary data.</text>
</comment>